<keyword evidence="3" id="KW-0732">Signal</keyword>
<feature type="compositionally biased region" description="Low complexity" evidence="1">
    <location>
        <begin position="251"/>
        <end position="277"/>
    </location>
</feature>
<feature type="signal peptide" evidence="3">
    <location>
        <begin position="1"/>
        <end position="18"/>
    </location>
</feature>
<keyword evidence="5" id="KW-1185">Reference proteome</keyword>
<accession>A0AAW0BZ64</accession>
<feature type="compositionally biased region" description="Low complexity" evidence="1">
    <location>
        <begin position="377"/>
        <end position="415"/>
    </location>
</feature>
<feature type="region of interest" description="Disordered" evidence="1">
    <location>
        <begin position="188"/>
        <end position="277"/>
    </location>
</feature>
<organism evidence="4 5">
    <name type="scientific">Favolaschia claudopus</name>
    <dbReference type="NCBI Taxonomy" id="2862362"/>
    <lineage>
        <taxon>Eukaryota</taxon>
        <taxon>Fungi</taxon>
        <taxon>Dikarya</taxon>
        <taxon>Basidiomycota</taxon>
        <taxon>Agaricomycotina</taxon>
        <taxon>Agaricomycetes</taxon>
        <taxon>Agaricomycetidae</taxon>
        <taxon>Agaricales</taxon>
        <taxon>Marasmiineae</taxon>
        <taxon>Mycenaceae</taxon>
        <taxon>Favolaschia</taxon>
    </lineage>
</organism>
<keyword evidence="2" id="KW-1133">Transmembrane helix</keyword>
<proteinExistence type="predicted"/>
<comment type="caution">
    <text evidence="4">The sequence shown here is derived from an EMBL/GenBank/DDBJ whole genome shotgun (WGS) entry which is preliminary data.</text>
</comment>
<protein>
    <submittedName>
        <fullName evidence="4">Uncharacterized protein</fullName>
    </submittedName>
</protein>
<feature type="transmembrane region" description="Helical" evidence="2">
    <location>
        <begin position="286"/>
        <end position="306"/>
    </location>
</feature>
<evidence type="ECO:0000313" key="5">
    <source>
        <dbReference type="Proteomes" id="UP001362999"/>
    </source>
</evidence>
<evidence type="ECO:0000256" key="1">
    <source>
        <dbReference type="SAM" id="MobiDB-lite"/>
    </source>
</evidence>
<feature type="chain" id="PRO_5043440892" evidence="3">
    <location>
        <begin position="19"/>
        <end position="478"/>
    </location>
</feature>
<keyword evidence="2" id="KW-0812">Transmembrane</keyword>
<sequence>MLETLLVGLFCLRLRVFAKTVTTILDDASSNIAYTPAEHWQQCSNGVHGRIIPDATRAQGGTYHDATDDTTPNHDGDTAMFLEISFTGTGIDLRAIIANNKADNTSIPPFTGTKSNYSFFIDAVAQNQDYVHEAGTTGDAFLYNTSIFSTNSLSNGPHTAKVLLNGGFDVDGSVVMLFDYAIVTSDDGTSAGGGTQAPATIAPPTTPAGPPSTSGGSPPNNPSSSAPTQSGSSQQAPGSSGIIIGSGGATITGNSSPALTQSSSASGSPSSPAALPLPHSKSHTGALIGGVVGALLVILLLLFLLWRYRRRRSSRRLPRLPLPYNLTGIITPITRFRRPRSVRKRTGDGEREELDPASASSSAPLGGADGKRALAFNVPSSSSNSGPSSSAPLSSVVPPSSSGPSSNSGSGSGSSIDPALRDYVLRLRAEVEILRQREREGAGAAPGPVEVIPMRDSRGTGASVLSDTNDPPPRYEER</sequence>
<dbReference type="EMBL" id="JAWWNJ010000023">
    <property type="protein sequence ID" value="KAK7032772.1"/>
    <property type="molecule type" value="Genomic_DNA"/>
</dbReference>
<feature type="compositionally biased region" description="Low complexity" evidence="1">
    <location>
        <begin position="356"/>
        <end position="366"/>
    </location>
</feature>
<evidence type="ECO:0000313" key="4">
    <source>
        <dbReference type="EMBL" id="KAK7032772.1"/>
    </source>
</evidence>
<feature type="compositionally biased region" description="Low complexity" evidence="1">
    <location>
        <begin position="211"/>
        <end position="243"/>
    </location>
</feature>
<dbReference type="AlphaFoldDB" id="A0AAW0BZ64"/>
<name>A0AAW0BZ64_9AGAR</name>
<evidence type="ECO:0000256" key="2">
    <source>
        <dbReference type="SAM" id="Phobius"/>
    </source>
</evidence>
<evidence type="ECO:0000256" key="3">
    <source>
        <dbReference type="SAM" id="SignalP"/>
    </source>
</evidence>
<feature type="region of interest" description="Disordered" evidence="1">
    <location>
        <begin position="435"/>
        <end position="478"/>
    </location>
</feature>
<keyword evidence="2" id="KW-0472">Membrane</keyword>
<gene>
    <name evidence="4" type="ORF">R3P38DRAFT_3352091</name>
</gene>
<feature type="region of interest" description="Disordered" evidence="1">
    <location>
        <begin position="337"/>
        <end position="417"/>
    </location>
</feature>
<reference evidence="4 5" key="1">
    <citation type="journal article" date="2024" name="J Genomics">
        <title>Draft genome sequencing and assembly of Favolaschia claudopus CIRM-BRFM 2984 isolated from oak limbs.</title>
        <authorList>
            <person name="Navarro D."/>
            <person name="Drula E."/>
            <person name="Chaduli D."/>
            <person name="Cazenave R."/>
            <person name="Ahrendt S."/>
            <person name="Wang J."/>
            <person name="Lipzen A."/>
            <person name="Daum C."/>
            <person name="Barry K."/>
            <person name="Grigoriev I.V."/>
            <person name="Favel A."/>
            <person name="Rosso M.N."/>
            <person name="Martin F."/>
        </authorList>
    </citation>
    <scope>NUCLEOTIDE SEQUENCE [LARGE SCALE GENOMIC DNA]</scope>
    <source>
        <strain evidence="4 5">CIRM-BRFM 2984</strain>
    </source>
</reference>
<dbReference type="Proteomes" id="UP001362999">
    <property type="component" value="Unassembled WGS sequence"/>
</dbReference>